<dbReference type="InterPro" id="IPR000408">
    <property type="entry name" value="Reg_chr_condens"/>
</dbReference>
<evidence type="ECO:0000256" key="1">
    <source>
        <dbReference type="ARBA" id="ARBA00022737"/>
    </source>
</evidence>
<keyword evidence="5" id="KW-1185">Reference proteome</keyword>
<feature type="compositionally biased region" description="Basic and acidic residues" evidence="3">
    <location>
        <begin position="762"/>
        <end position="780"/>
    </location>
</feature>
<feature type="repeat" description="RCC1" evidence="2">
    <location>
        <begin position="175"/>
        <end position="244"/>
    </location>
</feature>
<organism evidence="4 5">
    <name type="scientific">Cyanidium caldarium</name>
    <name type="common">Red alga</name>
    <dbReference type="NCBI Taxonomy" id="2771"/>
    <lineage>
        <taxon>Eukaryota</taxon>
        <taxon>Rhodophyta</taxon>
        <taxon>Bangiophyceae</taxon>
        <taxon>Cyanidiales</taxon>
        <taxon>Cyanidiaceae</taxon>
        <taxon>Cyanidium</taxon>
    </lineage>
</organism>
<evidence type="ECO:0000256" key="2">
    <source>
        <dbReference type="PROSITE-ProRule" id="PRU00235"/>
    </source>
</evidence>
<feature type="region of interest" description="Disordered" evidence="3">
    <location>
        <begin position="265"/>
        <end position="284"/>
    </location>
</feature>
<feature type="region of interest" description="Disordered" evidence="3">
    <location>
        <begin position="828"/>
        <end position="847"/>
    </location>
</feature>
<feature type="compositionally biased region" description="Low complexity" evidence="3">
    <location>
        <begin position="273"/>
        <end position="284"/>
    </location>
</feature>
<proteinExistence type="predicted"/>
<dbReference type="PANTHER" id="PTHR22872:SF2">
    <property type="entry name" value="INHIBITOR OF BRUTON TYROSINE KINASE"/>
    <property type="match status" value="1"/>
</dbReference>
<dbReference type="InterPro" id="IPR051625">
    <property type="entry name" value="Signaling_Regulatory_Domain"/>
</dbReference>
<dbReference type="AlphaFoldDB" id="A0AAV9IQ38"/>
<protein>
    <submittedName>
        <fullName evidence="4">Uncharacterized protein</fullName>
    </submittedName>
</protein>
<feature type="compositionally biased region" description="Basic and acidic residues" evidence="3">
    <location>
        <begin position="725"/>
        <end position="737"/>
    </location>
</feature>
<feature type="region of interest" description="Disordered" evidence="3">
    <location>
        <begin position="716"/>
        <end position="750"/>
    </location>
</feature>
<dbReference type="InterPro" id="IPR009091">
    <property type="entry name" value="RCC1/BLIP-II"/>
</dbReference>
<feature type="region of interest" description="Disordered" evidence="3">
    <location>
        <begin position="762"/>
        <end position="808"/>
    </location>
</feature>
<dbReference type="PANTHER" id="PTHR22872">
    <property type="entry name" value="BTK-BINDING PROTEIN-RELATED"/>
    <property type="match status" value="1"/>
</dbReference>
<feature type="region of interest" description="Disordered" evidence="3">
    <location>
        <begin position="928"/>
        <end position="955"/>
    </location>
</feature>
<evidence type="ECO:0000256" key="3">
    <source>
        <dbReference type="SAM" id="MobiDB-lite"/>
    </source>
</evidence>
<feature type="compositionally biased region" description="Basic residues" evidence="3">
    <location>
        <begin position="933"/>
        <end position="955"/>
    </location>
</feature>
<dbReference type="Proteomes" id="UP001301350">
    <property type="component" value="Unassembled WGS sequence"/>
</dbReference>
<dbReference type="Gene3D" id="1.25.40.20">
    <property type="entry name" value="Ankyrin repeat-containing domain"/>
    <property type="match status" value="1"/>
</dbReference>
<comment type="caution">
    <text evidence="4">The sequence shown here is derived from an EMBL/GenBank/DDBJ whole genome shotgun (WGS) entry which is preliminary data.</text>
</comment>
<reference evidence="4 5" key="1">
    <citation type="submission" date="2022-07" db="EMBL/GenBank/DDBJ databases">
        <title>Genome-wide signatures of adaptation to extreme environments.</title>
        <authorList>
            <person name="Cho C.H."/>
            <person name="Yoon H.S."/>
        </authorList>
    </citation>
    <scope>NUCLEOTIDE SEQUENCE [LARGE SCALE GENOMIC DNA]</scope>
    <source>
        <strain evidence="4 5">DBV 063 E5</strain>
    </source>
</reference>
<dbReference type="Gene3D" id="2.130.10.30">
    <property type="entry name" value="Regulator of chromosome condensation 1/beta-lactamase-inhibitor protein II"/>
    <property type="match status" value="2"/>
</dbReference>
<accession>A0AAV9IQ38</accession>
<feature type="repeat" description="RCC1" evidence="2">
    <location>
        <begin position="245"/>
        <end position="320"/>
    </location>
</feature>
<dbReference type="SUPFAM" id="SSF50985">
    <property type="entry name" value="RCC1/BLIP-II"/>
    <property type="match status" value="1"/>
</dbReference>
<gene>
    <name evidence="4" type="ORF">CDCA_CDCA01G0402</name>
</gene>
<name>A0AAV9IQ38_CYACA</name>
<dbReference type="InterPro" id="IPR036770">
    <property type="entry name" value="Ankyrin_rpt-contain_sf"/>
</dbReference>
<keyword evidence="1" id="KW-0677">Repeat</keyword>
<dbReference type="PROSITE" id="PS50012">
    <property type="entry name" value="RCC1_3"/>
    <property type="match status" value="2"/>
</dbReference>
<sequence length="955" mass="103781">MDTVGATGTDRDRLVGGRVANFDATPHRGSARLRARLLALDDREDGEKRVLMDKLLRHKDCHGRTVLHLAASLTDSEAAAVITRWLLTGAASGAAVRQALCGRDAESGWTPAHRAAYQGNWRAFLTMLRRDRSALTWLDAESLSPLDLYCEAYLPFRETVGDRASFATSSPTPRREVWVWGANYDFQLGVPNPTHLGDAPQTEFQRLQLPGPEAPWPHDCHPAPCMPIVQVATASQHSLFLTVDGQVLAAGLGANGRLGLGVPPAASSHPTDAPAARHTASAARPYSCMHPTRIPELEWPDDRVLQVAAGGNRSGALTCRGLVYHWGGDVWQPRLVHSLRKEAVAHLSLGAAHSLAVARAGRLYAAVASAPDAFRQVVAGVIGERPVVSAAAGDDLLCVALVRDEATDDVFVWTLGSPTVRRVALPPLLTIAPATNRAWQRSPRQVQRLAEVAVGEQLVVMRTPDQRGYVLDLAGEAVAKGRAHSRHVNADPLSLPGMHRAGVMSVTCGGRCVYVVDRHGCAWRWSGDASRTKAGHRWHRVHGLRGVESMVATGTHAVAVVAERPIRVPAHREDVGETFRRPLPLSQLCERSLLPCVCLDTALELLEHAAMLGADTLAETCAAFLQANLDILVATQHRRSIPLERYPRAITRMERYLEARTWRRCPWAACLSSDAQMGGGGGGAGQEVERLLRRIEAAVVVNSPRHLLFGKTRNHRPMAESMPPVREDAEEARRETAEEAPAASSTVAGPWGRMGAAECRRAAETPDLRQIMREEEEKQRRVQMAAARWRRTPPPPPPPSTRADGGSRRLASLPMPVAVRRSAPLLTPPAAAHTAASSPTGSTTSPGSFRELLFQEAALAGSHAFGSAVTPPHAWRRSDTARSATTAAASVKSIAQIESEERQHQAELEEALWLTEQIHRIEQAERQCTPATGHRRARTRAPRPRHAVRAHHSHT</sequence>
<evidence type="ECO:0000313" key="4">
    <source>
        <dbReference type="EMBL" id="KAK4534377.1"/>
    </source>
</evidence>
<dbReference type="EMBL" id="JANCYW010000001">
    <property type="protein sequence ID" value="KAK4534377.1"/>
    <property type="molecule type" value="Genomic_DNA"/>
</dbReference>
<evidence type="ECO:0000313" key="5">
    <source>
        <dbReference type="Proteomes" id="UP001301350"/>
    </source>
</evidence>